<dbReference type="RefSeq" id="WP_147846929.1">
    <property type="nucleotide sequence ID" value="NZ_VDUZ01000010.1"/>
</dbReference>
<evidence type="ECO:0000259" key="2">
    <source>
        <dbReference type="Pfam" id="PF09423"/>
    </source>
</evidence>
<evidence type="ECO:0000256" key="1">
    <source>
        <dbReference type="SAM" id="SignalP"/>
    </source>
</evidence>
<dbReference type="OrthoDB" id="327733at2"/>
<dbReference type="Proteomes" id="UP000321638">
    <property type="component" value="Unassembled WGS sequence"/>
</dbReference>
<dbReference type="InterPro" id="IPR029052">
    <property type="entry name" value="Metallo-depent_PP-like"/>
</dbReference>
<dbReference type="PANTHER" id="PTHR33987:SF1">
    <property type="entry name" value="CALCINEURIN-LIKE METALLO-PHOSPHOESTERASE SUPERFAMILY PROTEIN"/>
    <property type="match status" value="1"/>
</dbReference>
<organism evidence="3 4">
    <name type="scientific">Vineibacter terrae</name>
    <dbReference type="NCBI Taxonomy" id="2586908"/>
    <lineage>
        <taxon>Bacteria</taxon>
        <taxon>Pseudomonadati</taxon>
        <taxon>Pseudomonadota</taxon>
        <taxon>Alphaproteobacteria</taxon>
        <taxon>Hyphomicrobiales</taxon>
        <taxon>Vineibacter</taxon>
    </lineage>
</organism>
<dbReference type="Pfam" id="PF09423">
    <property type="entry name" value="PhoD"/>
    <property type="match status" value="1"/>
</dbReference>
<protein>
    <submittedName>
        <fullName evidence="3">Alkaline phosphatase family protein</fullName>
    </submittedName>
</protein>
<dbReference type="AlphaFoldDB" id="A0A5C8PPZ0"/>
<dbReference type="Gene3D" id="3.60.21.70">
    <property type="entry name" value="PhoD-like phosphatase"/>
    <property type="match status" value="1"/>
</dbReference>
<feature type="signal peptide" evidence="1">
    <location>
        <begin position="1"/>
        <end position="26"/>
    </location>
</feature>
<accession>A0A5C8PPZ0</accession>
<keyword evidence="4" id="KW-1185">Reference proteome</keyword>
<dbReference type="SUPFAM" id="SSF56300">
    <property type="entry name" value="Metallo-dependent phosphatases"/>
    <property type="match status" value="1"/>
</dbReference>
<feature type="chain" id="PRO_5023144222" evidence="1">
    <location>
        <begin position="27"/>
        <end position="352"/>
    </location>
</feature>
<gene>
    <name evidence="3" type="ORF">FHP25_10695</name>
</gene>
<dbReference type="InterPro" id="IPR018946">
    <property type="entry name" value="PhoD-like_MPP"/>
</dbReference>
<sequence length="352" mass="39471">MPRPLLRRQAIAASVAGLALPLPAQAQPRPLTRVAFGSCADQARPQPVWDAVLGYRPDLFLFLGDNVYADYATSAADTASLFAAYDRAQKIEGYARLRREVQHLAVWDDHDYGENDGGASYKLKGQSKEIFLDFWRAPDNDPRRRREGLYDARIFGQAGQRVQVILLDVRWFKSPWRPTDERNAPGKERYLPDDDAAKTILGEAQWAWLAEQLRQPADLRVIGSGIQIVADGHGWERWGNFPRERQKLYDTIRDAGASGVVLISGDRHLGALYREATGTPYPLLEATSSGLNKFFPNPREAGPNRLGGVYGLPNFGTIDIDWWEGKVALAIRDDAGQVMRRAEVRMELLRAT</sequence>
<dbReference type="PANTHER" id="PTHR33987">
    <property type="entry name" value="CALCINEURIN-LIKE METALLO-PHOSPHOESTERASE SUPERFAMILY PROTEIN"/>
    <property type="match status" value="1"/>
</dbReference>
<feature type="domain" description="PhoD-like phosphatase metallophosphatase" evidence="2">
    <location>
        <begin position="47"/>
        <end position="271"/>
    </location>
</feature>
<name>A0A5C8PPZ0_9HYPH</name>
<comment type="caution">
    <text evidence="3">The sequence shown here is derived from an EMBL/GenBank/DDBJ whole genome shotgun (WGS) entry which is preliminary data.</text>
</comment>
<dbReference type="InterPro" id="IPR038607">
    <property type="entry name" value="PhoD-like_sf"/>
</dbReference>
<evidence type="ECO:0000313" key="4">
    <source>
        <dbReference type="Proteomes" id="UP000321638"/>
    </source>
</evidence>
<keyword evidence="1" id="KW-0732">Signal</keyword>
<dbReference type="EMBL" id="VDUZ01000010">
    <property type="protein sequence ID" value="TXL76668.1"/>
    <property type="molecule type" value="Genomic_DNA"/>
</dbReference>
<reference evidence="3 4" key="1">
    <citation type="submission" date="2019-06" db="EMBL/GenBank/DDBJ databases">
        <title>New taxonomy in bacterial strain CC-CFT640, isolated from vineyard.</title>
        <authorList>
            <person name="Lin S.-Y."/>
            <person name="Tsai C.-F."/>
            <person name="Young C.-C."/>
        </authorList>
    </citation>
    <scope>NUCLEOTIDE SEQUENCE [LARGE SCALE GENOMIC DNA]</scope>
    <source>
        <strain evidence="3 4">CC-CFT640</strain>
    </source>
</reference>
<evidence type="ECO:0000313" key="3">
    <source>
        <dbReference type="EMBL" id="TXL76668.1"/>
    </source>
</evidence>
<proteinExistence type="predicted"/>
<dbReference type="CDD" id="cd07389">
    <property type="entry name" value="MPP_PhoD"/>
    <property type="match status" value="1"/>
</dbReference>